<keyword evidence="6" id="KW-1185">Reference proteome</keyword>
<gene>
    <name evidence="5" type="ORF">NCGR_LOCUS44220</name>
</gene>
<accession>A0A811QV41</accession>
<dbReference type="PANTHER" id="PTHR48051:SF25">
    <property type="entry name" value="LEUCINE RICH REPEAT PROTEIN"/>
    <property type="match status" value="1"/>
</dbReference>
<dbReference type="PANTHER" id="PTHR48051">
    <property type="match status" value="1"/>
</dbReference>
<dbReference type="Pfam" id="PF13855">
    <property type="entry name" value="LRR_8"/>
    <property type="match status" value="2"/>
</dbReference>
<dbReference type="InterPro" id="IPR032675">
    <property type="entry name" value="LRR_dom_sf"/>
</dbReference>
<evidence type="ECO:0000256" key="1">
    <source>
        <dbReference type="ARBA" id="ARBA00022614"/>
    </source>
</evidence>
<evidence type="ECO:0000256" key="4">
    <source>
        <dbReference type="ARBA" id="ARBA00037519"/>
    </source>
</evidence>
<keyword evidence="2" id="KW-0677">Repeat</keyword>
<keyword evidence="1" id="KW-0433">Leucine-rich repeat</keyword>
<dbReference type="EMBL" id="CAJGYO010000011">
    <property type="protein sequence ID" value="CAD6260796.1"/>
    <property type="molecule type" value="Genomic_DNA"/>
</dbReference>
<comment type="function">
    <text evidence="4">Leucine-rich repeat protein that likely mediates protein interactions, possibly in the context of signal transduction.</text>
</comment>
<comment type="similarity">
    <text evidence="3">Belongs to the SHOC2 family.</text>
</comment>
<protein>
    <submittedName>
        <fullName evidence="5">Uncharacterized protein</fullName>
    </submittedName>
</protein>
<evidence type="ECO:0000313" key="5">
    <source>
        <dbReference type="EMBL" id="CAD6260796.1"/>
    </source>
</evidence>
<dbReference type="SUPFAM" id="SSF52058">
    <property type="entry name" value="L domain-like"/>
    <property type="match status" value="1"/>
</dbReference>
<dbReference type="InterPro" id="IPR001611">
    <property type="entry name" value="Leu-rich_rpt"/>
</dbReference>
<dbReference type="InterPro" id="IPR050216">
    <property type="entry name" value="LRR_domain-containing"/>
</dbReference>
<comment type="caution">
    <text evidence="5">The sequence shown here is derived from an EMBL/GenBank/DDBJ whole genome shotgun (WGS) entry which is preliminary data.</text>
</comment>
<evidence type="ECO:0000256" key="2">
    <source>
        <dbReference type="ARBA" id="ARBA00022737"/>
    </source>
</evidence>
<reference evidence="5" key="1">
    <citation type="submission" date="2020-10" db="EMBL/GenBank/DDBJ databases">
        <authorList>
            <person name="Han B."/>
            <person name="Lu T."/>
            <person name="Zhao Q."/>
            <person name="Huang X."/>
            <person name="Zhao Y."/>
        </authorList>
    </citation>
    <scope>NUCLEOTIDE SEQUENCE</scope>
</reference>
<organism evidence="5 6">
    <name type="scientific">Miscanthus lutarioriparius</name>
    <dbReference type="NCBI Taxonomy" id="422564"/>
    <lineage>
        <taxon>Eukaryota</taxon>
        <taxon>Viridiplantae</taxon>
        <taxon>Streptophyta</taxon>
        <taxon>Embryophyta</taxon>
        <taxon>Tracheophyta</taxon>
        <taxon>Spermatophyta</taxon>
        <taxon>Magnoliopsida</taxon>
        <taxon>Liliopsida</taxon>
        <taxon>Poales</taxon>
        <taxon>Poaceae</taxon>
        <taxon>PACMAD clade</taxon>
        <taxon>Panicoideae</taxon>
        <taxon>Andropogonodae</taxon>
        <taxon>Andropogoneae</taxon>
        <taxon>Saccharinae</taxon>
        <taxon>Miscanthus</taxon>
    </lineage>
</organism>
<dbReference type="Proteomes" id="UP000604825">
    <property type="component" value="Unassembled WGS sequence"/>
</dbReference>
<sequence length="133" mass="14982">MDIDKYMPTTRWVDFSNNCLTDIPPSLAKCPDLSKLKASNNNISRIPDVLAGCSKLSKLDLECTTYQGNKLVTLSENMFVSWTMLTELNLAKNLLTAILGSVGALPKLIRLDMHQNKITYCLQYQLILAHYQN</sequence>
<dbReference type="OrthoDB" id="660555at2759"/>
<dbReference type="GO" id="GO:0005737">
    <property type="term" value="C:cytoplasm"/>
    <property type="evidence" value="ECO:0007669"/>
    <property type="project" value="TreeGrafter"/>
</dbReference>
<dbReference type="Gene3D" id="3.80.10.10">
    <property type="entry name" value="Ribonuclease Inhibitor"/>
    <property type="match status" value="1"/>
</dbReference>
<proteinExistence type="inferred from homology"/>
<evidence type="ECO:0000313" key="6">
    <source>
        <dbReference type="Proteomes" id="UP000604825"/>
    </source>
</evidence>
<name>A0A811QV41_9POAL</name>
<dbReference type="AlphaFoldDB" id="A0A811QV41"/>
<evidence type="ECO:0000256" key="3">
    <source>
        <dbReference type="ARBA" id="ARBA00023786"/>
    </source>
</evidence>